<proteinExistence type="predicted"/>
<reference evidence="2" key="1">
    <citation type="journal article" date="2023" name="Science">
        <title>Genome structures resolve the early diversification of teleost fishes.</title>
        <authorList>
            <person name="Parey E."/>
            <person name="Louis A."/>
            <person name="Montfort J."/>
            <person name="Bouchez O."/>
            <person name="Roques C."/>
            <person name="Iampietro C."/>
            <person name="Lluch J."/>
            <person name="Castinel A."/>
            <person name="Donnadieu C."/>
            <person name="Desvignes T."/>
            <person name="Floi Bucao C."/>
            <person name="Jouanno E."/>
            <person name="Wen M."/>
            <person name="Mejri S."/>
            <person name="Dirks R."/>
            <person name="Jansen H."/>
            <person name="Henkel C."/>
            <person name="Chen W.J."/>
            <person name="Zahm M."/>
            <person name="Cabau C."/>
            <person name="Klopp C."/>
            <person name="Thompson A.W."/>
            <person name="Robinson-Rechavi M."/>
            <person name="Braasch I."/>
            <person name="Lecointre G."/>
            <person name="Bobe J."/>
            <person name="Postlethwait J.H."/>
            <person name="Berthelot C."/>
            <person name="Roest Crollius H."/>
            <person name="Guiguen Y."/>
        </authorList>
    </citation>
    <scope>NUCLEOTIDE SEQUENCE</scope>
    <source>
        <strain evidence="2">NC1722</strain>
    </source>
</reference>
<feature type="region of interest" description="Disordered" evidence="1">
    <location>
        <begin position="1"/>
        <end position="30"/>
    </location>
</feature>
<feature type="compositionally biased region" description="Polar residues" evidence="1">
    <location>
        <begin position="12"/>
        <end position="30"/>
    </location>
</feature>
<evidence type="ECO:0000313" key="3">
    <source>
        <dbReference type="Proteomes" id="UP001221898"/>
    </source>
</evidence>
<accession>A0AAD7WZN1</accession>
<protein>
    <submittedName>
        <fullName evidence="2">Uncharacterized protein</fullName>
    </submittedName>
</protein>
<evidence type="ECO:0000256" key="1">
    <source>
        <dbReference type="SAM" id="MobiDB-lite"/>
    </source>
</evidence>
<name>A0AAD7WZN1_9TELE</name>
<keyword evidence="3" id="KW-1185">Reference proteome</keyword>
<evidence type="ECO:0000313" key="2">
    <source>
        <dbReference type="EMBL" id="KAJ8415646.1"/>
    </source>
</evidence>
<comment type="caution">
    <text evidence="2">The sequence shown here is derived from an EMBL/GenBank/DDBJ whole genome shotgun (WGS) entry which is preliminary data.</text>
</comment>
<dbReference type="AlphaFoldDB" id="A0AAD7WZN1"/>
<gene>
    <name evidence="2" type="ORF">AAFF_G00402030</name>
</gene>
<organism evidence="2 3">
    <name type="scientific">Aldrovandia affinis</name>
    <dbReference type="NCBI Taxonomy" id="143900"/>
    <lineage>
        <taxon>Eukaryota</taxon>
        <taxon>Metazoa</taxon>
        <taxon>Chordata</taxon>
        <taxon>Craniata</taxon>
        <taxon>Vertebrata</taxon>
        <taxon>Euteleostomi</taxon>
        <taxon>Actinopterygii</taxon>
        <taxon>Neopterygii</taxon>
        <taxon>Teleostei</taxon>
        <taxon>Notacanthiformes</taxon>
        <taxon>Halosauridae</taxon>
        <taxon>Aldrovandia</taxon>
    </lineage>
</organism>
<dbReference type="EMBL" id="JAINUG010000008">
    <property type="protein sequence ID" value="KAJ8415646.1"/>
    <property type="molecule type" value="Genomic_DNA"/>
</dbReference>
<dbReference type="Proteomes" id="UP001221898">
    <property type="component" value="Unassembled WGS sequence"/>
</dbReference>
<sequence length="57" mass="5955">MIDGAEIHIGNSLENNGNSNPLVSSPVSQISGRGSHMAALLQSTHQSCSADNEDLHI</sequence>